<comment type="caution">
    <text evidence="1">The sequence shown here is derived from an EMBL/GenBank/DDBJ whole genome shotgun (WGS) entry which is preliminary data.</text>
</comment>
<organism evidence="1">
    <name type="scientific">marine sediment metagenome</name>
    <dbReference type="NCBI Taxonomy" id="412755"/>
    <lineage>
        <taxon>unclassified sequences</taxon>
        <taxon>metagenomes</taxon>
        <taxon>ecological metagenomes</taxon>
    </lineage>
</organism>
<accession>X1CH26</accession>
<dbReference type="AlphaFoldDB" id="X1CH26"/>
<name>X1CH26_9ZZZZ</name>
<gene>
    <name evidence="1" type="ORF">S01H4_36847</name>
</gene>
<sequence length="59" mass="6927">NKVIYLLWLAIACLSYTHLHLLPPEPFFPFESTSLSYLYLDKEEFLFPEQQTPVPGKLQ</sequence>
<feature type="non-terminal residue" evidence="1">
    <location>
        <position position="1"/>
    </location>
</feature>
<evidence type="ECO:0000313" key="1">
    <source>
        <dbReference type="EMBL" id="GAG95568.1"/>
    </source>
</evidence>
<reference evidence="1" key="1">
    <citation type="journal article" date="2014" name="Front. Microbiol.">
        <title>High frequency of phylogenetically diverse reductive dehalogenase-homologous genes in deep subseafloor sedimentary metagenomes.</title>
        <authorList>
            <person name="Kawai M."/>
            <person name="Futagami T."/>
            <person name="Toyoda A."/>
            <person name="Takaki Y."/>
            <person name="Nishi S."/>
            <person name="Hori S."/>
            <person name="Arai W."/>
            <person name="Tsubouchi T."/>
            <person name="Morono Y."/>
            <person name="Uchiyama I."/>
            <person name="Ito T."/>
            <person name="Fujiyama A."/>
            <person name="Inagaki F."/>
            <person name="Takami H."/>
        </authorList>
    </citation>
    <scope>NUCLEOTIDE SEQUENCE</scope>
    <source>
        <strain evidence="1">Expedition CK06-06</strain>
    </source>
</reference>
<dbReference type="EMBL" id="BART01019733">
    <property type="protein sequence ID" value="GAG95568.1"/>
    <property type="molecule type" value="Genomic_DNA"/>
</dbReference>
<proteinExistence type="predicted"/>
<protein>
    <submittedName>
        <fullName evidence="1">Uncharacterized protein</fullName>
    </submittedName>
</protein>